<evidence type="ECO:0000256" key="3">
    <source>
        <dbReference type="ARBA" id="ARBA00004286"/>
    </source>
</evidence>
<dbReference type="PANTHER" id="PTHR19306:SF6">
    <property type="entry name" value="STRUCTURAL MAINTENANCE OF CHROMOSOMES PROTEIN 6"/>
    <property type="match status" value="1"/>
</dbReference>
<dbReference type="PANTHER" id="PTHR19306">
    <property type="entry name" value="STRUCTURAL MAINTENANCE OF CHROMOSOMES 5,6 SMC5, SMC6"/>
    <property type="match status" value="1"/>
</dbReference>
<dbReference type="PROSITE" id="PS00868">
    <property type="entry name" value="CYS_MET_METAB_PP"/>
    <property type="match status" value="1"/>
</dbReference>
<feature type="coiled-coil region" evidence="16">
    <location>
        <begin position="1256"/>
        <end position="1469"/>
    </location>
</feature>
<organism evidence="19 20">
    <name type="scientific">Lasallia pustulata</name>
    <dbReference type="NCBI Taxonomy" id="136370"/>
    <lineage>
        <taxon>Eukaryota</taxon>
        <taxon>Fungi</taxon>
        <taxon>Dikarya</taxon>
        <taxon>Ascomycota</taxon>
        <taxon>Pezizomycotina</taxon>
        <taxon>Lecanoromycetes</taxon>
        <taxon>OSLEUM clade</taxon>
        <taxon>Umbilicariomycetidae</taxon>
        <taxon>Umbilicariales</taxon>
        <taxon>Umbilicariaceae</taxon>
        <taxon>Lasallia</taxon>
    </lineage>
</organism>
<dbReference type="InterPro" id="IPR027417">
    <property type="entry name" value="P-loop_NTPase"/>
</dbReference>
<dbReference type="GO" id="GO:0003697">
    <property type="term" value="F:single-stranded DNA binding"/>
    <property type="evidence" value="ECO:0007669"/>
    <property type="project" value="TreeGrafter"/>
</dbReference>
<keyword evidence="12" id="KW-0234">DNA repair</keyword>
<dbReference type="Gene3D" id="3.40.640.10">
    <property type="entry name" value="Type I PLP-dependent aspartate aminotransferase-like (Major domain)"/>
    <property type="match status" value="1"/>
</dbReference>
<keyword evidence="5" id="KW-0158">Chromosome</keyword>
<keyword evidence="7" id="KW-0227">DNA damage</keyword>
<dbReference type="SUPFAM" id="SSF52540">
    <property type="entry name" value="P-loop containing nucleoside triphosphate hydrolases"/>
    <property type="match status" value="2"/>
</dbReference>
<feature type="region of interest" description="Disordered" evidence="17">
    <location>
        <begin position="979"/>
        <end position="1019"/>
    </location>
</feature>
<evidence type="ECO:0000256" key="6">
    <source>
        <dbReference type="ARBA" id="ARBA00022741"/>
    </source>
</evidence>
<feature type="compositionally biased region" description="Basic and acidic residues" evidence="17">
    <location>
        <begin position="985"/>
        <end position="1007"/>
    </location>
</feature>
<name>A0A1W5DAU2_9LECA</name>
<keyword evidence="20" id="KW-1185">Reference proteome</keyword>
<accession>A0A1W5DAU2</accession>
<evidence type="ECO:0000256" key="4">
    <source>
        <dbReference type="ARBA" id="ARBA00006793"/>
    </source>
</evidence>
<feature type="coiled-coil region" evidence="16">
    <location>
        <begin position="843"/>
        <end position="889"/>
    </location>
</feature>
<dbReference type="InterPro" id="IPR015424">
    <property type="entry name" value="PyrdxlP-dep_Trfase"/>
</dbReference>
<keyword evidence="10 16" id="KW-0175">Coiled coil</keyword>
<comment type="cofactor">
    <cofactor evidence="1">
        <name>pyridoxal 5'-phosphate</name>
        <dbReference type="ChEBI" id="CHEBI:597326"/>
    </cofactor>
</comment>
<dbReference type="InterPro" id="IPR000277">
    <property type="entry name" value="Cys/Met-Metab_PyrdxlP-dep_enz"/>
</dbReference>
<dbReference type="Proteomes" id="UP000192927">
    <property type="component" value="Unassembled WGS sequence"/>
</dbReference>
<dbReference type="GO" id="GO:0019346">
    <property type="term" value="P:transsulfuration"/>
    <property type="evidence" value="ECO:0007669"/>
    <property type="project" value="InterPro"/>
</dbReference>
<comment type="pathway">
    <text evidence="14">Amino-acid biosynthesis; L-methionine biosynthesis via de novo pathway.</text>
</comment>
<dbReference type="GO" id="GO:0005634">
    <property type="term" value="C:nucleus"/>
    <property type="evidence" value="ECO:0007669"/>
    <property type="project" value="UniProtKB-SubCell"/>
</dbReference>
<dbReference type="InterPro" id="IPR054542">
    <property type="entry name" value="Cys_met_metab_PP"/>
</dbReference>
<comment type="similarity">
    <text evidence="15">Belongs to the trans-sulfuration enzymes family. MET7 subfamily.</text>
</comment>
<dbReference type="GO" id="GO:0003684">
    <property type="term" value="F:damaged DNA binding"/>
    <property type="evidence" value="ECO:0007669"/>
    <property type="project" value="TreeGrafter"/>
</dbReference>
<evidence type="ECO:0000256" key="12">
    <source>
        <dbReference type="ARBA" id="ARBA00023204"/>
    </source>
</evidence>
<comment type="similarity">
    <text evidence="4">Belongs to the SMC family. SMC6 subfamily.</text>
</comment>
<dbReference type="Pfam" id="PF01053">
    <property type="entry name" value="Cys_Met_Meta_PP"/>
    <property type="match status" value="1"/>
</dbReference>
<dbReference type="GO" id="GO:0030170">
    <property type="term" value="F:pyridoxal phosphate binding"/>
    <property type="evidence" value="ECO:0007669"/>
    <property type="project" value="InterPro"/>
</dbReference>
<feature type="region of interest" description="Disordered" evidence="17">
    <location>
        <begin position="552"/>
        <end position="602"/>
    </location>
</feature>
<keyword evidence="6" id="KW-0547">Nucleotide-binding</keyword>
<evidence type="ECO:0000256" key="2">
    <source>
        <dbReference type="ARBA" id="ARBA00004123"/>
    </source>
</evidence>
<evidence type="ECO:0000256" key="10">
    <source>
        <dbReference type="ARBA" id="ARBA00023054"/>
    </source>
</evidence>
<comment type="subcellular location">
    <subcellularLocation>
        <location evidence="3">Chromosome</location>
    </subcellularLocation>
    <subcellularLocation>
        <location evidence="2">Nucleus</location>
    </subcellularLocation>
</comment>
<dbReference type="InterPro" id="IPR015422">
    <property type="entry name" value="PyrdxlP-dep_Trfase_small"/>
</dbReference>
<feature type="region of interest" description="Disordered" evidence="17">
    <location>
        <begin position="181"/>
        <end position="226"/>
    </location>
</feature>
<dbReference type="GO" id="GO:0005524">
    <property type="term" value="F:ATP binding"/>
    <property type="evidence" value="ECO:0007669"/>
    <property type="project" value="UniProtKB-KW"/>
</dbReference>
<dbReference type="GO" id="GO:0000724">
    <property type="term" value="P:double-strand break repair via homologous recombination"/>
    <property type="evidence" value="ECO:0007669"/>
    <property type="project" value="TreeGrafter"/>
</dbReference>
<feature type="compositionally biased region" description="Acidic residues" evidence="17">
    <location>
        <begin position="593"/>
        <end position="602"/>
    </location>
</feature>
<evidence type="ECO:0000256" key="7">
    <source>
        <dbReference type="ARBA" id="ARBA00022763"/>
    </source>
</evidence>
<keyword evidence="13" id="KW-0539">Nucleus</keyword>
<evidence type="ECO:0000256" key="11">
    <source>
        <dbReference type="ARBA" id="ARBA00023172"/>
    </source>
</evidence>
<evidence type="ECO:0000313" key="19">
    <source>
        <dbReference type="EMBL" id="SLM40171.1"/>
    </source>
</evidence>
<evidence type="ECO:0000256" key="13">
    <source>
        <dbReference type="ARBA" id="ARBA00023242"/>
    </source>
</evidence>
<feature type="compositionally biased region" description="Basic residues" evidence="17">
    <location>
        <begin position="185"/>
        <end position="195"/>
    </location>
</feature>
<dbReference type="Gene3D" id="3.40.50.300">
    <property type="entry name" value="P-loop containing nucleotide triphosphate hydrolases"/>
    <property type="match status" value="2"/>
</dbReference>
<evidence type="ECO:0000313" key="20">
    <source>
        <dbReference type="Proteomes" id="UP000192927"/>
    </source>
</evidence>
<keyword evidence="11" id="KW-0233">DNA recombination</keyword>
<reference evidence="20" key="1">
    <citation type="submission" date="2017-03" db="EMBL/GenBank/DDBJ databases">
        <authorList>
            <person name="Sharma R."/>
            <person name="Thines M."/>
        </authorList>
    </citation>
    <scope>NUCLEOTIDE SEQUENCE [LARGE SCALE GENOMIC DNA]</scope>
</reference>
<dbReference type="InterPro" id="IPR015421">
    <property type="entry name" value="PyrdxlP-dep_Trfase_major"/>
</dbReference>
<evidence type="ECO:0000256" key="8">
    <source>
        <dbReference type="ARBA" id="ARBA00022840"/>
    </source>
</evidence>
<protein>
    <submittedName>
        <fullName evidence="19">Dna repair protein rad18</fullName>
    </submittedName>
</protein>
<evidence type="ECO:0000256" key="17">
    <source>
        <dbReference type="SAM" id="MobiDB-lite"/>
    </source>
</evidence>
<sequence length="1672" mass="187472">MAGIAPCEIGQSIPPDTAHAVSVSLPTWKACIGYEEGEDWVVSRMKNGYPRFFIDRKIAAFADAIVRRLGSPVEQAMLFPTQIVAARCVDFLHKQLPALEQGEAVRIVELVPDAAAAGFAGNNKVYFGIAAVLFPKKHFRIAKSFWQHTGDGISSRRAEFCHKAFENGHLVSRDSLAQVQSVPHRLGKGPRRYQRRSSVENGLSAQHGRANGNPTVPSGPSPNPDRPDYVQFVEERFGRNLDLSLTANAKLADYDGGERAAEKCLLWVLEKWGPGCLFYGHGSSGDLDDLERRCRSGEKFLALFCEFPGNPLLRTPDLHRIRSLADCFDFAVVVDETIGNFLNVHVLPYADVVVSSLTKIFSGDSNVMGGSAVLNPGGRYYQRLRDKLATDYKDNYWAEDAIFMERNSRDFVTRIDRINGNAEAICTVLKASPSVKEVYYPKYSPTRPFYEACRTPNGGYGGLLSVTFYSTADAIAFFDAMETAKGPSLGTNFTLSSPYVLLAHYGELDWAAQFGVEADLVRMSVGLEDASELTARMQRALGALSDRKKARLLGEPRRNHTLNAEDYDSHEDVAASDTDGVATRRDAAGSVSDLDDSSDEELDRQIATQLSSKRRESVVNRPADHGVIETVSCSNFMCHAQLEVALGPLINFIIGHNGSGKSAVLTALTLCLGGKASATNRGQSLKSFIKEGQELCTLAVKLKNTAESAYQHEVYGDSIIIERHFSRAGTSGFRLKSATGRLISTRKADLEEICDYYALQLDNPMNCLTQDMARQFLNNSSEQEKYKFFVKGVQLEQLDQDYQLIEDYVDAIENTLGTRMQDVEVLKKKKQDADSKFRTAEKHDSLRQKLRNLANQMAWAQVEEQERSLESFAKQMQKAGKIIDDAESEAVAADTAFTEAVRKLEVASEAVQEAQGGVEPLRETKQQTKDEFDQVRGEALDVQKQQRVIADHLRAAELRIENTKIEIADEYTKLDAANGGSHTRRLAEKDEKQSKVAEAQNRLKEHTSSFSMLETDRKSAEQELDQIKVPIQAKRNEVRQCEEQLNNLRRDRGQQQGGFHPNMPRLLRAIQQEAGFQEKPIGPVGSHVRLLQPSWSTILEKSFGGMLESFVVMSKSDQALLSNLMKRVGCNCQILIGNHRSIDISQHEPDSNFTTTLRVLEVDNDAVRRQLIINQVVEQTLLIEDRSQAIAKMYDHGRLRNVKQCFSMNDQRNGWGVRLAYGWQGAENISPMPPFQGKPRMKTDIESQISYQQDLLQRLKQDLAEIVQRQQHLQSDVIKCNEAISQYKKRQQSLRLELQAAQKVVEDLQDALDKDRVEEGRLDALKDNLKEVEDEKRLLEGSYEEAVTSADKHRESMKTLTGRLRIMDAQLADGEARIHKAEARELKLKEHRQLALLAKNKAIQSIADLKEEEKRLEIQRDRLADRVAHYIEQACQVCVRVPVEPGETGQTLEAKLKKLSADLERHEKALGGNKAKFAAEASEATTIYETALRQVQSFEQLAQLLKSTLVTRRMRWKKFRSHIAARAKAQFVYLLSERGFRGKLKTDHKQKLLEIKVEPDETQMSHGRQTKTLSGGEKSFSTICLLLSLWEAMGAPIRCLDEFDVFMDSVNREVSMNMIIVAARRSVGRQFILITPQSMGSVDVTNPDVRVIKLNDPERGQTTLPYAGREAA</sequence>
<dbReference type="Pfam" id="PF02463">
    <property type="entry name" value="SMC_N"/>
    <property type="match status" value="1"/>
</dbReference>
<dbReference type="GO" id="GO:0030915">
    <property type="term" value="C:Smc5-Smc6 complex"/>
    <property type="evidence" value="ECO:0007669"/>
    <property type="project" value="TreeGrafter"/>
</dbReference>
<evidence type="ECO:0000256" key="9">
    <source>
        <dbReference type="ARBA" id="ARBA00022898"/>
    </source>
</evidence>
<keyword evidence="8" id="KW-0067">ATP-binding</keyword>
<evidence type="ECO:0000259" key="18">
    <source>
        <dbReference type="Pfam" id="PF02463"/>
    </source>
</evidence>
<evidence type="ECO:0000256" key="1">
    <source>
        <dbReference type="ARBA" id="ARBA00001933"/>
    </source>
</evidence>
<evidence type="ECO:0000256" key="5">
    <source>
        <dbReference type="ARBA" id="ARBA00022454"/>
    </source>
</evidence>
<dbReference type="EMBL" id="FWEW01003636">
    <property type="protein sequence ID" value="SLM40171.1"/>
    <property type="molecule type" value="Genomic_DNA"/>
</dbReference>
<proteinExistence type="inferred from homology"/>
<dbReference type="GO" id="GO:0016740">
    <property type="term" value="F:transferase activity"/>
    <property type="evidence" value="ECO:0007669"/>
    <property type="project" value="UniProtKB-ARBA"/>
</dbReference>
<evidence type="ECO:0000256" key="15">
    <source>
        <dbReference type="ARBA" id="ARBA00061376"/>
    </source>
</evidence>
<dbReference type="Gene3D" id="3.90.1150.10">
    <property type="entry name" value="Aspartate Aminotransferase, domain 1"/>
    <property type="match status" value="1"/>
</dbReference>
<evidence type="ECO:0000256" key="14">
    <source>
        <dbReference type="ARBA" id="ARBA00034478"/>
    </source>
</evidence>
<dbReference type="FunFam" id="3.90.1150.10:FF:000063">
    <property type="entry name" value="Probable cystathionine gamma-synthase"/>
    <property type="match status" value="1"/>
</dbReference>
<evidence type="ECO:0000256" key="16">
    <source>
        <dbReference type="SAM" id="Coils"/>
    </source>
</evidence>
<dbReference type="InterPro" id="IPR003395">
    <property type="entry name" value="RecF/RecN/SMC_N"/>
</dbReference>
<dbReference type="SUPFAM" id="SSF53383">
    <property type="entry name" value="PLP-dependent transferases"/>
    <property type="match status" value="1"/>
</dbReference>
<keyword evidence="9" id="KW-0663">Pyridoxal phosphate</keyword>
<dbReference type="GO" id="GO:0035861">
    <property type="term" value="C:site of double-strand break"/>
    <property type="evidence" value="ECO:0007669"/>
    <property type="project" value="TreeGrafter"/>
</dbReference>
<feature type="domain" description="RecF/RecN/SMC N-terminal" evidence="18">
    <location>
        <begin position="628"/>
        <end position="1637"/>
    </location>
</feature>